<comment type="subcellular location">
    <subcellularLocation>
        <location evidence="1">Cytoplasm</location>
    </subcellularLocation>
</comment>
<dbReference type="Gene3D" id="1.10.260.100">
    <property type="match status" value="1"/>
</dbReference>
<gene>
    <name evidence="7" type="primary">Mo00632</name>
    <name evidence="7" type="ORF">E5Q_00632</name>
</gene>
<keyword evidence="8" id="KW-1185">Reference proteome</keyword>
<dbReference type="Proteomes" id="UP000009131">
    <property type="component" value="Unassembled WGS sequence"/>
</dbReference>
<keyword evidence="3" id="KW-0677">Repeat</keyword>
<dbReference type="FunCoup" id="G7DTS5">
    <property type="interactions" value="511"/>
</dbReference>
<reference evidence="7 8" key="2">
    <citation type="journal article" date="2012" name="Open Biol.">
        <title>Characteristics of nucleosomes and linker DNA regions on the genome of the basidiomycete Mixia osmundae revealed by mono- and dinucleosome mapping.</title>
        <authorList>
            <person name="Nishida H."/>
            <person name="Kondo S."/>
            <person name="Matsumoto T."/>
            <person name="Suzuki Y."/>
            <person name="Yoshikawa H."/>
            <person name="Taylor T.D."/>
            <person name="Sugiyama J."/>
        </authorList>
    </citation>
    <scope>NUCLEOTIDE SEQUENCE [LARGE SCALE GENOMIC DNA]</scope>
    <source>
        <strain evidence="8">CBS 9802 / IAM 14324 / JCM 22182 / KY 12970</strain>
    </source>
</reference>
<evidence type="ECO:0000256" key="1">
    <source>
        <dbReference type="ARBA" id="ARBA00004496"/>
    </source>
</evidence>
<dbReference type="PROSITE" id="PS50005">
    <property type="entry name" value="TPR"/>
    <property type="match status" value="3"/>
</dbReference>
<dbReference type="OrthoDB" id="2423701at2759"/>
<feature type="repeat" description="TPR" evidence="5">
    <location>
        <begin position="165"/>
        <end position="198"/>
    </location>
</feature>
<dbReference type="InterPro" id="IPR041243">
    <property type="entry name" value="STI1/HOP_DP"/>
</dbReference>
<dbReference type="Pfam" id="PF13414">
    <property type="entry name" value="TPR_11"/>
    <property type="match status" value="1"/>
</dbReference>
<sequence length="355" mass="39603">MSGLHVPKFDGFVARLAAGLTSMADDGKAGADAEKKLGNTAYQSRQFEAAIEHYQRAWELHKDITYLNNLSAVYFEQGNYDLCIATCLDAAEQGRDLRADYKTIAKSFTRLGTAYTKKEDWDQAIRYFQKSLTEHRTPDALAKLKEAERTKLDKERQAYVDPALSDKARDEGNTLFKAGDWPGAVKLYEEAIKRNPNDARGYTNRAAALAKLMAFPEALKDAEAAIKVDPAFVKGYIRKALILFGMKEYSKALTALSLAKAADKDGKSEKEIRGHEQKIVQAQYASEANETDEEKLARAQRDPEIQRILSDPALQQILQQAQSDPQSLASHMQNADIRDKILKLVNAGIIKMGPR</sequence>
<feature type="domain" description="STI1" evidence="6">
    <location>
        <begin position="302"/>
        <end position="341"/>
    </location>
</feature>
<dbReference type="HOGENOM" id="CLU_000134_46_1_1"/>
<organism evidence="7 8">
    <name type="scientific">Mixia osmundae (strain CBS 9802 / IAM 14324 / JCM 22182 / KY 12970)</name>
    <dbReference type="NCBI Taxonomy" id="764103"/>
    <lineage>
        <taxon>Eukaryota</taxon>
        <taxon>Fungi</taxon>
        <taxon>Dikarya</taxon>
        <taxon>Basidiomycota</taxon>
        <taxon>Pucciniomycotina</taxon>
        <taxon>Mixiomycetes</taxon>
        <taxon>Mixiales</taxon>
        <taxon>Mixiaceae</taxon>
        <taxon>Mixia</taxon>
    </lineage>
</organism>
<name>G7DTS5_MIXOS</name>
<dbReference type="Pfam" id="PF17830">
    <property type="entry name" value="STI1-HOP_DP"/>
    <property type="match status" value="1"/>
</dbReference>
<dbReference type="InterPro" id="IPR011990">
    <property type="entry name" value="TPR-like_helical_dom_sf"/>
</dbReference>
<evidence type="ECO:0000256" key="3">
    <source>
        <dbReference type="ARBA" id="ARBA00022737"/>
    </source>
</evidence>
<dbReference type="SMART" id="SM00727">
    <property type="entry name" value="STI1"/>
    <property type="match status" value="1"/>
</dbReference>
<dbReference type="Gene3D" id="1.25.40.10">
    <property type="entry name" value="Tetratricopeptide repeat domain"/>
    <property type="match status" value="2"/>
</dbReference>
<dbReference type="EMBL" id="BABT02000026">
    <property type="protein sequence ID" value="GAA93985.1"/>
    <property type="molecule type" value="Genomic_DNA"/>
</dbReference>
<dbReference type="eggNOG" id="KOG0548">
    <property type="taxonomic scope" value="Eukaryota"/>
</dbReference>
<dbReference type="STRING" id="764103.G7DTS5"/>
<dbReference type="GO" id="GO:0005737">
    <property type="term" value="C:cytoplasm"/>
    <property type="evidence" value="ECO:0007669"/>
    <property type="project" value="UniProtKB-SubCell"/>
</dbReference>
<dbReference type="InterPro" id="IPR006636">
    <property type="entry name" value="STI1_HS-bd"/>
</dbReference>
<accession>G7DTS5</accession>
<dbReference type="Pfam" id="PF13424">
    <property type="entry name" value="TPR_12"/>
    <property type="match status" value="1"/>
</dbReference>
<keyword evidence="2" id="KW-0963">Cytoplasm</keyword>
<dbReference type="GO" id="GO:0051879">
    <property type="term" value="F:Hsp90 protein binding"/>
    <property type="evidence" value="ECO:0007669"/>
    <property type="project" value="TreeGrafter"/>
</dbReference>
<dbReference type="FunFam" id="1.25.40.10:FF:000027">
    <property type="entry name" value="stress-induced-phosphoprotein 1 isoform X1"/>
    <property type="match status" value="1"/>
</dbReference>
<comment type="caution">
    <text evidence="7">The sequence shown here is derived from an EMBL/GenBank/DDBJ whole genome shotgun (WGS) entry which is preliminary data.</text>
</comment>
<proteinExistence type="predicted"/>
<dbReference type="FunFam" id="1.10.260.100:FF:000002">
    <property type="entry name" value="Stress-induced-phosphoprotein 1 (Hsp70/Hsp90-organizing)"/>
    <property type="match status" value="1"/>
</dbReference>
<protein>
    <recommendedName>
        <fullName evidence="6">STI1 domain-containing protein</fullName>
    </recommendedName>
</protein>
<evidence type="ECO:0000313" key="8">
    <source>
        <dbReference type="Proteomes" id="UP000009131"/>
    </source>
</evidence>
<evidence type="ECO:0000256" key="4">
    <source>
        <dbReference type="ARBA" id="ARBA00022803"/>
    </source>
</evidence>
<evidence type="ECO:0000259" key="6">
    <source>
        <dbReference type="SMART" id="SM00727"/>
    </source>
</evidence>
<keyword evidence="4 5" id="KW-0802">TPR repeat</keyword>
<dbReference type="InterPro" id="IPR019734">
    <property type="entry name" value="TPR_rpt"/>
</dbReference>
<evidence type="ECO:0000313" key="7">
    <source>
        <dbReference type="EMBL" id="GAA93985.1"/>
    </source>
</evidence>
<feature type="repeat" description="TPR" evidence="5">
    <location>
        <begin position="31"/>
        <end position="64"/>
    </location>
</feature>
<dbReference type="SMART" id="SM00028">
    <property type="entry name" value="TPR"/>
    <property type="match status" value="6"/>
</dbReference>
<dbReference type="SUPFAM" id="SSF48452">
    <property type="entry name" value="TPR-like"/>
    <property type="match status" value="2"/>
</dbReference>
<dbReference type="FunFam" id="1.25.40.10:FF:000010">
    <property type="entry name" value="Stress-induced phosphoprotein 1"/>
    <property type="match status" value="1"/>
</dbReference>
<dbReference type="PANTHER" id="PTHR22904:SF523">
    <property type="entry name" value="STRESS-INDUCED-PHOSPHOPROTEIN 1"/>
    <property type="match status" value="1"/>
</dbReference>
<evidence type="ECO:0000256" key="2">
    <source>
        <dbReference type="ARBA" id="ARBA00022490"/>
    </source>
</evidence>
<feature type="repeat" description="TPR" evidence="5">
    <location>
        <begin position="105"/>
        <end position="138"/>
    </location>
</feature>
<evidence type="ECO:0000256" key="5">
    <source>
        <dbReference type="PROSITE-ProRule" id="PRU00339"/>
    </source>
</evidence>
<reference evidence="7 8" key="1">
    <citation type="journal article" date="2011" name="J. Gen. Appl. Microbiol.">
        <title>Draft genome sequencing of the enigmatic basidiomycete Mixia osmundae.</title>
        <authorList>
            <person name="Nishida H."/>
            <person name="Nagatsuka Y."/>
            <person name="Sugiyama J."/>
        </authorList>
    </citation>
    <scope>NUCLEOTIDE SEQUENCE [LARGE SCALE GENOMIC DNA]</scope>
    <source>
        <strain evidence="8">CBS 9802 / IAM 14324 / JCM 22182 / KY 12970</strain>
    </source>
</reference>
<dbReference type="InParanoid" id="G7DTS5"/>
<dbReference type="PANTHER" id="PTHR22904">
    <property type="entry name" value="TPR REPEAT CONTAINING PROTEIN"/>
    <property type="match status" value="1"/>
</dbReference>
<dbReference type="AlphaFoldDB" id="G7DTS5"/>